<dbReference type="Proteomes" id="UP000015523">
    <property type="component" value="Unassembled WGS sequence"/>
</dbReference>
<comment type="caution">
    <text evidence="1">The sequence shown here is derived from an EMBL/GenBank/DDBJ whole genome shotgun (WGS) entry which is preliminary data.</text>
</comment>
<proteinExistence type="predicted"/>
<dbReference type="AlphaFoldDB" id="T0KA94"/>
<sequence>MAIDVNRGAFVKEEYRFEERSAPEVLAVQPQARVIKLETNLDLAAAGVLADEIMDEHKHVSQAYEVVLAGVDVCDDQSFIGSPPTFTCNFPDWPVDQTDLLRVVSVVVDYQNWLTTITIKGPQT</sequence>
<keyword evidence="2" id="KW-1185">Reference proteome</keyword>
<accession>T0KA94</accession>
<dbReference type="PATRIC" id="fig|1346791.3.peg.3918"/>
<dbReference type="OrthoDB" id="7473802at2"/>
<organism evidence="1 2">
    <name type="scientific">Sphingobium ummariense RL-3</name>
    <dbReference type="NCBI Taxonomy" id="1346791"/>
    <lineage>
        <taxon>Bacteria</taxon>
        <taxon>Pseudomonadati</taxon>
        <taxon>Pseudomonadota</taxon>
        <taxon>Alphaproteobacteria</taxon>
        <taxon>Sphingomonadales</taxon>
        <taxon>Sphingomonadaceae</taxon>
        <taxon>Sphingobium</taxon>
    </lineage>
</organism>
<evidence type="ECO:0000313" key="1">
    <source>
        <dbReference type="EMBL" id="EQB30333.1"/>
    </source>
</evidence>
<reference evidence="1 2" key="1">
    <citation type="journal article" date="2013" name="Genome Announc.">
        <title>Draft Genome Sequence of Sphingobium ummariense Strain RL-3, a Hexachlorocyclohexane-Degrading Bacterium.</title>
        <authorList>
            <person name="Kohli P."/>
            <person name="Dua A."/>
            <person name="Sangwan N."/>
            <person name="Oldach P."/>
            <person name="Khurana J.P."/>
            <person name="Lal R."/>
        </authorList>
    </citation>
    <scope>NUCLEOTIDE SEQUENCE [LARGE SCALE GENOMIC DNA]</scope>
    <source>
        <strain evidence="1 2">RL-3</strain>
    </source>
</reference>
<dbReference type="STRING" id="1346791.M529_20275"/>
<evidence type="ECO:0000313" key="2">
    <source>
        <dbReference type="Proteomes" id="UP000015523"/>
    </source>
</evidence>
<name>T0KA94_9SPHN</name>
<gene>
    <name evidence="1" type="ORF">M529_20275</name>
</gene>
<dbReference type="EMBL" id="AUWY01000122">
    <property type="protein sequence ID" value="EQB30333.1"/>
    <property type="molecule type" value="Genomic_DNA"/>
</dbReference>
<dbReference type="RefSeq" id="WP_021319639.1">
    <property type="nucleotide sequence ID" value="NZ_AUWY01000122.1"/>
</dbReference>
<protein>
    <submittedName>
        <fullName evidence="1">Uncharacterized protein</fullName>
    </submittedName>
</protein>